<feature type="compositionally biased region" description="Low complexity" evidence="1">
    <location>
        <begin position="304"/>
        <end position="324"/>
    </location>
</feature>
<dbReference type="Gene3D" id="2.130.10.10">
    <property type="entry name" value="YVTN repeat-like/Quinoprotein amine dehydrogenase"/>
    <property type="match status" value="1"/>
</dbReference>
<dbReference type="GO" id="GO:0005815">
    <property type="term" value="C:microtubule organizing center"/>
    <property type="evidence" value="ECO:0007669"/>
    <property type="project" value="TreeGrafter"/>
</dbReference>
<dbReference type="AlphaFoldDB" id="A0A8E2JQT5"/>
<dbReference type="PANTHER" id="PTHR16220:SF0">
    <property type="entry name" value="WD REPEAT-CONTAINING PROTEIN WRAP73"/>
    <property type="match status" value="1"/>
</dbReference>
<dbReference type="InterPro" id="IPR015943">
    <property type="entry name" value="WD40/YVTN_repeat-like_dom_sf"/>
</dbReference>
<dbReference type="Proteomes" id="UP000250140">
    <property type="component" value="Unassembled WGS sequence"/>
</dbReference>
<dbReference type="PANTHER" id="PTHR16220">
    <property type="entry name" value="WD REPEAT PROTEIN 8-RELATED"/>
    <property type="match status" value="1"/>
</dbReference>
<evidence type="ECO:0000256" key="1">
    <source>
        <dbReference type="SAM" id="MobiDB-lite"/>
    </source>
</evidence>
<dbReference type="InterPro" id="IPR001680">
    <property type="entry name" value="WD40_rpt"/>
</dbReference>
<name>A0A8E2JQT5_9PEZI</name>
<dbReference type="GO" id="GO:1990810">
    <property type="term" value="P:microtubule anchoring at mitotic spindle pole body"/>
    <property type="evidence" value="ECO:0007669"/>
    <property type="project" value="TreeGrafter"/>
</dbReference>
<gene>
    <name evidence="2" type="ORF">AOQ84DRAFT_321973</name>
</gene>
<feature type="non-terminal residue" evidence="2">
    <location>
        <position position="1"/>
    </location>
</feature>
<dbReference type="SUPFAM" id="SSF69322">
    <property type="entry name" value="Tricorn protease domain 2"/>
    <property type="match status" value="1"/>
</dbReference>
<dbReference type="OrthoDB" id="308690at2759"/>
<organism evidence="2 3">
    <name type="scientific">Glonium stellatum</name>
    <dbReference type="NCBI Taxonomy" id="574774"/>
    <lineage>
        <taxon>Eukaryota</taxon>
        <taxon>Fungi</taxon>
        <taxon>Dikarya</taxon>
        <taxon>Ascomycota</taxon>
        <taxon>Pezizomycotina</taxon>
        <taxon>Dothideomycetes</taxon>
        <taxon>Pleosporomycetidae</taxon>
        <taxon>Gloniales</taxon>
        <taxon>Gloniaceae</taxon>
        <taxon>Glonium</taxon>
    </lineage>
</organism>
<evidence type="ECO:0000313" key="3">
    <source>
        <dbReference type="Proteomes" id="UP000250140"/>
    </source>
</evidence>
<dbReference type="GO" id="GO:1990811">
    <property type="term" value="C:MWP complex"/>
    <property type="evidence" value="ECO:0007669"/>
    <property type="project" value="TreeGrafter"/>
</dbReference>
<dbReference type="EMBL" id="KV750139">
    <property type="protein sequence ID" value="OCL06078.1"/>
    <property type="molecule type" value="Genomic_DNA"/>
</dbReference>
<proteinExistence type="predicted"/>
<keyword evidence="3" id="KW-1185">Reference proteome</keyword>
<feature type="region of interest" description="Disordered" evidence="1">
    <location>
        <begin position="301"/>
        <end position="324"/>
    </location>
</feature>
<dbReference type="InterPro" id="IPR052778">
    <property type="entry name" value="Centrosome-WD_assoc"/>
</dbReference>
<dbReference type="Pfam" id="PF00400">
    <property type="entry name" value="WD40"/>
    <property type="match status" value="1"/>
</dbReference>
<accession>A0A8E2JQT5</accession>
<sequence>MEVSQQFKTTHNAVPSPDNLHTASLNGARLQIRSTTSFDLIRSIALPADQNARGTVIRWSPPSPSNGRSTRVLLSDDDNARVWDLHDEKWTAVINNGSGGMGKIVNGDFGRNADEAVLFSDFGAKVTVWSLVNGRSVEIRDPKFSSAKGYGYRPKTGMFALLSRPGGRDIVTLHAPGTYSVLKTLTLATVDAQGLKWSPDGRWFTVWDSPSTGYKIFIYTADGHLYRMYSGEQQGEINGLGIKSVEWSPRGDFLAIGGYDKRVTLLGTRTFSPTVFLDHTPTIHLTSGSVWQETVSASSTRTYTESPQPVSPPTTSTSSTSQASDPALKTGISLIAFSADGTLVATRNDAAPSAVWLWDLTQLAPRTVLLQHSAVKQLLWHPAIPDLLLVQCAHDDPALYLWSAA</sequence>
<reference evidence="2 3" key="1">
    <citation type="journal article" date="2016" name="Nat. Commun.">
        <title>Ectomycorrhizal ecology is imprinted in the genome of the dominant symbiotic fungus Cenococcum geophilum.</title>
        <authorList>
            <consortium name="DOE Joint Genome Institute"/>
            <person name="Peter M."/>
            <person name="Kohler A."/>
            <person name="Ohm R.A."/>
            <person name="Kuo A."/>
            <person name="Krutzmann J."/>
            <person name="Morin E."/>
            <person name="Arend M."/>
            <person name="Barry K.W."/>
            <person name="Binder M."/>
            <person name="Choi C."/>
            <person name="Clum A."/>
            <person name="Copeland A."/>
            <person name="Grisel N."/>
            <person name="Haridas S."/>
            <person name="Kipfer T."/>
            <person name="LaButti K."/>
            <person name="Lindquist E."/>
            <person name="Lipzen A."/>
            <person name="Maire R."/>
            <person name="Meier B."/>
            <person name="Mihaltcheva S."/>
            <person name="Molinier V."/>
            <person name="Murat C."/>
            <person name="Poggeler S."/>
            <person name="Quandt C.A."/>
            <person name="Sperisen C."/>
            <person name="Tritt A."/>
            <person name="Tisserant E."/>
            <person name="Crous P.W."/>
            <person name="Henrissat B."/>
            <person name="Nehls U."/>
            <person name="Egli S."/>
            <person name="Spatafora J.W."/>
            <person name="Grigoriev I.V."/>
            <person name="Martin F.M."/>
        </authorList>
    </citation>
    <scope>NUCLEOTIDE SEQUENCE [LARGE SCALE GENOMIC DNA]</scope>
    <source>
        <strain evidence="2 3">CBS 207.34</strain>
    </source>
</reference>
<protein>
    <submittedName>
        <fullName evidence="2">WD40 repeat-like protein</fullName>
    </submittedName>
</protein>
<evidence type="ECO:0000313" key="2">
    <source>
        <dbReference type="EMBL" id="OCL06078.1"/>
    </source>
</evidence>